<dbReference type="AlphaFoldDB" id="W2NFR3"/>
<protein>
    <submittedName>
        <fullName evidence="1">Uncharacterized protein</fullName>
    </submittedName>
</protein>
<reference evidence="1" key="1">
    <citation type="submission" date="2013-11" db="EMBL/GenBank/DDBJ databases">
        <title>The Genome Sequence of Phytophthora parasitica IAC_01/95.</title>
        <authorList>
            <consortium name="The Broad Institute Genomics Platform"/>
            <person name="Russ C."/>
            <person name="Tyler B."/>
            <person name="Panabieres F."/>
            <person name="Shan W."/>
            <person name="Tripathy S."/>
            <person name="Grunwald N."/>
            <person name="Machado M."/>
            <person name="Johnson C.S."/>
            <person name="Arredondo F."/>
            <person name="Hong C."/>
            <person name="Coffey M."/>
            <person name="Young S.K."/>
            <person name="Zeng Q."/>
            <person name="Gargeya S."/>
            <person name="Fitzgerald M."/>
            <person name="Abouelleil A."/>
            <person name="Alvarado L."/>
            <person name="Chapman S.B."/>
            <person name="Gainer-Dewar J."/>
            <person name="Goldberg J."/>
            <person name="Griggs A."/>
            <person name="Gujja S."/>
            <person name="Hansen M."/>
            <person name="Howarth C."/>
            <person name="Imamovic A."/>
            <person name="Ireland A."/>
            <person name="Larimer J."/>
            <person name="McCowan C."/>
            <person name="Murphy C."/>
            <person name="Pearson M."/>
            <person name="Poon T.W."/>
            <person name="Priest M."/>
            <person name="Roberts A."/>
            <person name="Saif S."/>
            <person name="Shea T."/>
            <person name="Sykes S."/>
            <person name="Wortman J."/>
            <person name="Nusbaum C."/>
            <person name="Birren B."/>
        </authorList>
    </citation>
    <scope>NUCLEOTIDE SEQUENCE [LARGE SCALE GENOMIC DNA]</scope>
    <source>
        <strain evidence="1">IAC_01/95</strain>
    </source>
</reference>
<accession>W2NFR3</accession>
<evidence type="ECO:0000313" key="1">
    <source>
        <dbReference type="EMBL" id="ETM47441.1"/>
    </source>
</evidence>
<dbReference type="EMBL" id="KI692669">
    <property type="protein sequence ID" value="ETM47441.1"/>
    <property type="molecule type" value="Genomic_DNA"/>
</dbReference>
<proteinExistence type="predicted"/>
<dbReference type="Proteomes" id="UP000054532">
    <property type="component" value="Unassembled WGS sequence"/>
</dbReference>
<organism evidence="1">
    <name type="scientific">Phytophthora nicotianae</name>
    <name type="common">Potato buckeye rot agent</name>
    <name type="synonym">Phytophthora parasitica</name>
    <dbReference type="NCBI Taxonomy" id="4792"/>
    <lineage>
        <taxon>Eukaryota</taxon>
        <taxon>Sar</taxon>
        <taxon>Stramenopiles</taxon>
        <taxon>Oomycota</taxon>
        <taxon>Peronosporomycetes</taxon>
        <taxon>Peronosporales</taxon>
        <taxon>Peronosporaceae</taxon>
        <taxon>Phytophthora</taxon>
    </lineage>
</organism>
<name>W2NFR3_PHYNI</name>
<gene>
    <name evidence="1" type="ORF">L914_07846</name>
</gene>
<sequence>MWSSAPKLEKVPTETFLRYAGLVVREVEIDIGLAFPVKFGIMFDGWTFLPVHNLVVFAILEHNGCADKVLLHSLH</sequence>
<dbReference type="VEuPathDB" id="FungiDB:PPTG_22179"/>